<sequence>MPKSSRKGKGILANVEPQGNSTGDEVLVSWLKEPGNYTRFNKANGRNVKNGDAVESKTDVCKDIAALYHQAGFIGCKPSMVFYKLNTWESKHVTAHLLARDGASEADIRKAFPYYYDLMDVFDISATSDTFANQRRQQQQSSTPHRQSIFLRLPRSCKSNKPMVGSSSASSSSMFTTNNNRPSPVPQASPTTKKRNANVRQPPLSPLPNNTTMSESSTTMVSDDDDRTIQRMINIIEEQQQRHNEQIDRMFEMYQQQQSTTHHILKTQLKLSLISQFREIGMTKDEIVEQLRSEH</sequence>
<dbReference type="AlphaFoldDB" id="A0A068SCJ9"/>
<proteinExistence type="predicted"/>
<evidence type="ECO:0000256" key="1">
    <source>
        <dbReference type="SAM" id="MobiDB-lite"/>
    </source>
</evidence>
<reference evidence="2" key="1">
    <citation type="submission" date="2013-08" db="EMBL/GenBank/DDBJ databases">
        <title>Gene expansion shapes genome architecture in the human pathogen Lichtheimia corymbifera: an evolutionary genomics analysis in the ancient terrestrial Mucorales (Mucoromycotina).</title>
        <authorList>
            <person name="Schwartze V.U."/>
            <person name="Winter S."/>
            <person name="Shelest E."/>
            <person name="Marcet-Houben M."/>
            <person name="Horn F."/>
            <person name="Wehner S."/>
            <person name="Hoffmann K."/>
            <person name="Riege K."/>
            <person name="Sammeth M."/>
            <person name="Nowrousian M."/>
            <person name="Valiante V."/>
            <person name="Linde J."/>
            <person name="Jacobsen I.D."/>
            <person name="Marz M."/>
            <person name="Brakhage A.A."/>
            <person name="Gabaldon T."/>
            <person name="Bocker S."/>
            <person name="Voigt K."/>
        </authorList>
    </citation>
    <scope>NUCLEOTIDE SEQUENCE [LARGE SCALE GENOMIC DNA]</scope>
    <source>
        <strain evidence="2">FSU 9682</strain>
    </source>
</reference>
<evidence type="ECO:0000313" key="2">
    <source>
        <dbReference type="EMBL" id="CDH58981.1"/>
    </source>
</evidence>
<evidence type="ECO:0000313" key="3">
    <source>
        <dbReference type="Proteomes" id="UP000027586"/>
    </source>
</evidence>
<gene>
    <name evidence="2" type="ORF">LCOR_09825.1</name>
</gene>
<dbReference type="OrthoDB" id="96345at2759"/>
<dbReference type="VEuPathDB" id="FungiDB:LCOR_09825.1"/>
<keyword evidence="3" id="KW-1185">Reference proteome</keyword>
<protein>
    <submittedName>
        <fullName evidence="2">Uncharacterized protein</fullName>
    </submittedName>
</protein>
<organism evidence="2 3">
    <name type="scientific">Lichtheimia corymbifera JMRC:FSU:9682</name>
    <dbReference type="NCBI Taxonomy" id="1263082"/>
    <lineage>
        <taxon>Eukaryota</taxon>
        <taxon>Fungi</taxon>
        <taxon>Fungi incertae sedis</taxon>
        <taxon>Mucoromycota</taxon>
        <taxon>Mucoromycotina</taxon>
        <taxon>Mucoromycetes</taxon>
        <taxon>Mucorales</taxon>
        <taxon>Lichtheimiaceae</taxon>
        <taxon>Lichtheimia</taxon>
    </lineage>
</organism>
<feature type="compositionally biased region" description="Polar residues" evidence="1">
    <location>
        <begin position="132"/>
        <end position="146"/>
    </location>
</feature>
<comment type="caution">
    <text evidence="2">The sequence shown here is derived from an EMBL/GenBank/DDBJ whole genome shotgun (WGS) entry which is preliminary data.</text>
</comment>
<dbReference type="Proteomes" id="UP000027586">
    <property type="component" value="Unassembled WGS sequence"/>
</dbReference>
<dbReference type="EMBL" id="CBTN010000063">
    <property type="protein sequence ID" value="CDH58981.1"/>
    <property type="molecule type" value="Genomic_DNA"/>
</dbReference>
<feature type="compositionally biased region" description="Low complexity" evidence="1">
    <location>
        <begin position="211"/>
        <end position="221"/>
    </location>
</feature>
<name>A0A068SCJ9_9FUNG</name>
<accession>A0A068SCJ9</accession>
<feature type="compositionally biased region" description="Polar residues" evidence="1">
    <location>
        <begin position="174"/>
        <end position="191"/>
    </location>
</feature>
<feature type="region of interest" description="Disordered" evidence="1">
    <location>
        <begin position="132"/>
        <end position="222"/>
    </location>
</feature>